<protein>
    <submittedName>
        <fullName evidence="7">D-2-hydroxyacid dehydrogenase</fullName>
    </submittedName>
</protein>
<sequence length="320" mass="34616">MSEIVVNLLPLTPAQQERFCAAAPQAEHRFLPRMDINGGTLREGDPAGFDGATVVIGCPTRAHLSHAPGLKWLQTWSAGTDVYQRPGMLPEGCMLTSAAGAYGPAVSEHLFACLLALCKKLPQYRDEQRNHHWTDRGTVKSLRNALVLVVGAGDIGTAFAGLCKAVGARTVGLKRTVGPVPAAFDALHPISELDRWLPQADVAAFVLPHTPETVHILDEKRLKSMKPGSILLNAGRGSAVDLIPLEEVLRSGHLWGAALDVTEPEPLPPDHPLWDVENLILTPHCAGGFHLDVTLERIVDIAVENLRRYAQGEALNNRVQ</sequence>
<dbReference type="CDD" id="cd05300">
    <property type="entry name" value="2-Hacid_dh_1"/>
    <property type="match status" value="1"/>
</dbReference>
<dbReference type="Pfam" id="PF00389">
    <property type="entry name" value="2-Hacid_dh"/>
    <property type="match status" value="1"/>
</dbReference>
<dbReference type="GO" id="GO:0016616">
    <property type="term" value="F:oxidoreductase activity, acting on the CH-OH group of donors, NAD or NADP as acceptor"/>
    <property type="evidence" value="ECO:0007669"/>
    <property type="project" value="InterPro"/>
</dbReference>
<dbReference type="RefSeq" id="WP_256302955.1">
    <property type="nucleotide sequence ID" value="NZ_JANFYS010000001.1"/>
</dbReference>
<keyword evidence="2 4" id="KW-0560">Oxidoreductase</keyword>
<dbReference type="EMBL" id="JANFYS010000001">
    <property type="protein sequence ID" value="MCQ4769097.1"/>
    <property type="molecule type" value="Genomic_DNA"/>
</dbReference>
<proteinExistence type="inferred from homology"/>
<evidence type="ECO:0000259" key="6">
    <source>
        <dbReference type="Pfam" id="PF02826"/>
    </source>
</evidence>
<evidence type="ECO:0000259" key="5">
    <source>
        <dbReference type="Pfam" id="PF00389"/>
    </source>
</evidence>
<evidence type="ECO:0000256" key="3">
    <source>
        <dbReference type="ARBA" id="ARBA00023027"/>
    </source>
</evidence>
<dbReference type="PANTHER" id="PTHR43333">
    <property type="entry name" value="2-HACID_DH_C DOMAIN-CONTAINING PROTEIN"/>
    <property type="match status" value="1"/>
</dbReference>
<name>A0AAW5JH12_9FIRM</name>
<feature type="domain" description="D-isomer specific 2-hydroxyacid dehydrogenase NAD-binding" evidence="6">
    <location>
        <begin position="112"/>
        <end position="286"/>
    </location>
</feature>
<dbReference type="Pfam" id="PF02826">
    <property type="entry name" value="2-Hacid_dh_C"/>
    <property type="match status" value="1"/>
</dbReference>
<evidence type="ECO:0000256" key="4">
    <source>
        <dbReference type="RuleBase" id="RU003719"/>
    </source>
</evidence>
<organism evidence="7 8">
    <name type="scientific">Intestinimonas massiliensis</name>
    <name type="common">ex Afouda et al. 2020</name>
    <dbReference type="NCBI Taxonomy" id="1673721"/>
    <lineage>
        <taxon>Bacteria</taxon>
        <taxon>Bacillati</taxon>
        <taxon>Bacillota</taxon>
        <taxon>Clostridia</taxon>
        <taxon>Eubacteriales</taxon>
        <taxon>Intestinimonas</taxon>
    </lineage>
</organism>
<dbReference type="GO" id="GO:0051287">
    <property type="term" value="F:NAD binding"/>
    <property type="evidence" value="ECO:0007669"/>
    <property type="project" value="InterPro"/>
</dbReference>
<keyword evidence="3" id="KW-0520">NAD</keyword>
<dbReference type="PANTHER" id="PTHR43333:SF1">
    <property type="entry name" value="D-ISOMER SPECIFIC 2-HYDROXYACID DEHYDROGENASE NAD-BINDING DOMAIN-CONTAINING PROTEIN"/>
    <property type="match status" value="1"/>
</dbReference>
<dbReference type="AlphaFoldDB" id="A0AAW5JH12"/>
<dbReference type="InterPro" id="IPR006139">
    <property type="entry name" value="D-isomer_2_OHA_DH_cat_dom"/>
</dbReference>
<dbReference type="SUPFAM" id="SSF52283">
    <property type="entry name" value="Formate/glycerate dehydrogenase catalytic domain-like"/>
    <property type="match status" value="1"/>
</dbReference>
<reference evidence="7" key="1">
    <citation type="submission" date="2022-06" db="EMBL/GenBank/DDBJ databases">
        <title>Isolation of gut microbiota from human fecal samples.</title>
        <authorList>
            <person name="Pamer E.G."/>
            <person name="Barat B."/>
            <person name="Waligurski E."/>
            <person name="Medina S."/>
            <person name="Paddock L."/>
            <person name="Mostad J."/>
        </authorList>
    </citation>
    <scope>NUCLEOTIDE SEQUENCE</scope>
    <source>
        <strain evidence="7">DFI.9.91</strain>
    </source>
</reference>
<dbReference type="InterPro" id="IPR006140">
    <property type="entry name" value="D-isomer_DH_NAD-bd"/>
</dbReference>
<dbReference type="Gene3D" id="3.40.50.720">
    <property type="entry name" value="NAD(P)-binding Rossmann-like Domain"/>
    <property type="match status" value="2"/>
</dbReference>
<feature type="domain" description="D-isomer specific 2-hydroxyacid dehydrogenase catalytic" evidence="5">
    <location>
        <begin position="60"/>
        <end position="319"/>
    </location>
</feature>
<evidence type="ECO:0000256" key="1">
    <source>
        <dbReference type="ARBA" id="ARBA00005854"/>
    </source>
</evidence>
<gene>
    <name evidence="7" type="ORF">NE579_01280</name>
</gene>
<accession>A0AAW5JH12</accession>
<dbReference type="InterPro" id="IPR036291">
    <property type="entry name" value="NAD(P)-bd_dom_sf"/>
</dbReference>
<dbReference type="Proteomes" id="UP001204562">
    <property type="component" value="Unassembled WGS sequence"/>
</dbReference>
<comment type="similarity">
    <text evidence="1 4">Belongs to the D-isomer specific 2-hydroxyacid dehydrogenase family.</text>
</comment>
<comment type="caution">
    <text evidence="7">The sequence shown here is derived from an EMBL/GenBank/DDBJ whole genome shotgun (WGS) entry which is preliminary data.</text>
</comment>
<dbReference type="SUPFAM" id="SSF51735">
    <property type="entry name" value="NAD(P)-binding Rossmann-fold domains"/>
    <property type="match status" value="1"/>
</dbReference>
<evidence type="ECO:0000256" key="2">
    <source>
        <dbReference type="ARBA" id="ARBA00023002"/>
    </source>
</evidence>
<evidence type="ECO:0000313" key="7">
    <source>
        <dbReference type="EMBL" id="MCQ4769097.1"/>
    </source>
</evidence>
<evidence type="ECO:0000313" key="8">
    <source>
        <dbReference type="Proteomes" id="UP001204562"/>
    </source>
</evidence>